<protein>
    <submittedName>
        <fullName evidence="2">Uncharacterized protein</fullName>
    </submittedName>
</protein>
<evidence type="ECO:0000313" key="2">
    <source>
        <dbReference type="EMBL" id="RZF34062.1"/>
    </source>
</evidence>
<dbReference type="InParanoid" id="A0A482WLH0"/>
<organism evidence="2 3">
    <name type="scientific">Laodelphax striatellus</name>
    <name type="common">Small brown planthopper</name>
    <name type="synonym">Delphax striatella</name>
    <dbReference type="NCBI Taxonomy" id="195883"/>
    <lineage>
        <taxon>Eukaryota</taxon>
        <taxon>Metazoa</taxon>
        <taxon>Ecdysozoa</taxon>
        <taxon>Arthropoda</taxon>
        <taxon>Hexapoda</taxon>
        <taxon>Insecta</taxon>
        <taxon>Pterygota</taxon>
        <taxon>Neoptera</taxon>
        <taxon>Paraneoptera</taxon>
        <taxon>Hemiptera</taxon>
        <taxon>Auchenorrhyncha</taxon>
        <taxon>Fulgoroidea</taxon>
        <taxon>Delphacidae</taxon>
        <taxon>Criomorphinae</taxon>
        <taxon>Laodelphax</taxon>
    </lineage>
</organism>
<reference evidence="2 3" key="1">
    <citation type="journal article" date="2017" name="Gigascience">
        <title>Genome sequence of the small brown planthopper, Laodelphax striatellus.</title>
        <authorList>
            <person name="Zhu J."/>
            <person name="Jiang F."/>
            <person name="Wang X."/>
            <person name="Yang P."/>
            <person name="Bao Y."/>
            <person name="Zhao W."/>
            <person name="Wang W."/>
            <person name="Lu H."/>
            <person name="Wang Q."/>
            <person name="Cui N."/>
            <person name="Li J."/>
            <person name="Chen X."/>
            <person name="Luo L."/>
            <person name="Yu J."/>
            <person name="Kang L."/>
            <person name="Cui F."/>
        </authorList>
    </citation>
    <scope>NUCLEOTIDE SEQUENCE [LARGE SCALE GENOMIC DNA]</scope>
    <source>
        <strain evidence="2">Lst14</strain>
    </source>
</reference>
<feature type="compositionally biased region" description="Basic residues" evidence="1">
    <location>
        <begin position="8"/>
        <end position="21"/>
    </location>
</feature>
<evidence type="ECO:0000256" key="1">
    <source>
        <dbReference type="SAM" id="MobiDB-lite"/>
    </source>
</evidence>
<name>A0A482WLH0_LAOST</name>
<proteinExistence type="predicted"/>
<dbReference type="OrthoDB" id="6625808at2759"/>
<dbReference type="Proteomes" id="UP000291343">
    <property type="component" value="Unassembled WGS sequence"/>
</dbReference>
<dbReference type="AlphaFoldDB" id="A0A482WLH0"/>
<evidence type="ECO:0000313" key="3">
    <source>
        <dbReference type="Proteomes" id="UP000291343"/>
    </source>
</evidence>
<accession>A0A482WLH0</accession>
<feature type="region of interest" description="Disordered" evidence="1">
    <location>
        <begin position="1"/>
        <end position="36"/>
    </location>
</feature>
<dbReference type="EMBL" id="QKKF02032709">
    <property type="protein sequence ID" value="RZF34062.1"/>
    <property type="molecule type" value="Genomic_DNA"/>
</dbReference>
<comment type="caution">
    <text evidence="2">The sequence shown here is derived from an EMBL/GenBank/DDBJ whole genome shotgun (WGS) entry which is preliminary data.</text>
</comment>
<gene>
    <name evidence="2" type="ORF">LSTR_LSTR015597</name>
</gene>
<sequence length="369" mass="41287">MQSYRLPSPHRGRFSSPHRGRASVNHQQCGVHDDPSQALKTGSPFADSAFVHNVTERELHLRETFSPAAPTITQLSRDTYTQLTINKPDLTKRLIPEELDYYSTAMLWFRIIALKSRNQQQLTPEEVTILEMLQLESFTVPEPLRLQLLLLGRVKTALGTTLKPTFPPLPTTVVQWQNLQVPGNFGAQIDVENHNLYEELPCLGIAIAALITAQNQNVGPWEPPGIPPNTHPNVNLLGYRPTKNYRAESYAAIIDCGISAGEIQNHPHNTGLNFDLLRRTSEVLSSLSTFKMTTISFPSLSEYGVPAQIAMLQPEPDQPGVRNIQGLTTIQTINKELHSQYSLPQFSSVSADAREYRRVTLEALVLARR</sequence>
<keyword evidence="3" id="KW-1185">Reference proteome</keyword>